<dbReference type="Gene3D" id="2.160.10.10">
    <property type="entry name" value="Hexapeptide repeat proteins"/>
    <property type="match status" value="1"/>
</dbReference>
<dbReference type="Pfam" id="PF00132">
    <property type="entry name" value="Hexapep"/>
    <property type="match status" value="1"/>
</dbReference>
<dbReference type="EMBL" id="JBHSWX010000012">
    <property type="protein sequence ID" value="MFC6785473.1"/>
    <property type="molecule type" value="Genomic_DNA"/>
</dbReference>
<protein>
    <submittedName>
        <fullName evidence="1">Gamma carbonic anhydrase family protein</fullName>
    </submittedName>
</protein>
<dbReference type="InterPro" id="IPR011004">
    <property type="entry name" value="Trimer_LpxA-like_sf"/>
</dbReference>
<dbReference type="InterPro" id="IPR050484">
    <property type="entry name" value="Transf_Hexapept/Carb_Anhydrase"/>
</dbReference>
<dbReference type="AlphaFoldDB" id="A0ABD5TD82"/>
<organism evidence="1 2">
    <name type="scientific">Halobaculum halobium</name>
    <dbReference type="NCBI Taxonomy" id="3032281"/>
    <lineage>
        <taxon>Archaea</taxon>
        <taxon>Methanobacteriati</taxon>
        <taxon>Methanobacteriota</taxon>
        <taxon>Stenosarchaea group</taxon>
        <taxon>Halobacteria</taxon>
        <taxon>Halobacteriales</taxon>
        <taxon>Haloferacaceae</taxon>
        <taxon>Halobaculum</taxon>
    </lineage>
</organism>
<dbReference type="SUPFAM" id="SSF51161">
    <property type="entry name" value="Trimeric LpxA-like enzymes"/>
    <property type="match status" value="1"/>
</dbReference>
<name>A0ABD5TD82_9EURY</name>
<dbReference type="PANTHER" id="PTHR13061:SF29">
    <property type="entry name" value="GAMMA CARBONIC ANHYDRASE-LIKE 1, MITOCHONDRIAL-RELATED"/>
    <property type="match status" value="1"/>
</dbReference>
<evidence type="ECO:0000313" key="1">
    <source>
        <dbReference type="EMBL" id="MFC6785473.1"/>
    </source>
</evidence>
<dbReference type="GeneID" id="81208508"/>
<sequence length="166" mass="17157">MIRSFDGTEPDVADSAYVDEAAVVIGDVELRAGASVWPNATLRGDHGRIVVGRESNVQDGAVLHEDAVLEPEVTVGHSAVVHAATVAEGALVGMNAVVLDDARVGEEAVVGAGAVVTEGTEIPPRTLVAGVPAEPKTELEDPPTRAAAAHYTALGERYAETSERLD</sequence>
<evidence type="ECO:0000313" key="2">
    <source>
        <dbReference type="Proteomes" id="UP001596443"/>
    </source>
</evidence>
<reference evidence="1 2" key="1">
    <citation type="journal article" date="2019" name="Int. J. Syst. Evol. Microbiol.">
        <title>The Global Catalogue of Microorganisms (GCM) 10K type strain sequencing project: providing services to taxonomists for standard genome sequencing and annotation.</title>
        <authorList>
            <consortium name="The Broad Institute Genomics Platform"/>
            <consortium name="The Broad Institute Genome Sequencing Center for Infectious Disease"/>
            <person name="Wu L."/>
            <person name="Ma J."/>
        </authorList>
    </citation>
    <scope>NUCLEOTIDE SEQUENCE [LARGE SCALE GENOMIC DNA]</scope>
    <source>
        <strain evidence="1 2">SYNS20</strain>
    </source>
</reference>
<dbReference type="CDD" id="cd04645">
    <property type="entry name" value="LbH_gamma_CA_like"/>
    <property type="match status" value="1"/>
</dbReference>
<proteinExistence type="predicted"/>
<dbReference type="PANTHER" id="PTHR13061">
    <property type="entry name" value="DYNACTIN SUBUNIT P25"/>
    <property type="match status" value="1"/>
</dbReference>
<comment type="caution">
    <text evidence="1">The sequence shown here is derived from an EMBL/GenBank/DDBJ whole genome shotgun (WGS) entry which is preliminary data.</text>
</comment>
<keyword evidence="2" id="KW-1185">Reference proteome</keyword>
<dbReference type="Proteomes" id="UP001596443">
    <property type="component" value="Unassembled WGS sequence"/>
</dbReference>
<dbReference type="InterPro" id="IPR001451">
    <property type="entry name" value="Hexapep"/>
</dbReference>
<dbReference type="RefSeq" id="WP_284062326.1">
    <property type="nucleotide sequence ID" value="NZ_CP126158.1"/>
</dbReference>
<accession>A0ABD5TD82</accession>
<gene>
    <name evidence="1" type="ORF">ACFQFD_05635</name>
</gene>
<dbReference type="InterPro" id="IPR047324">
    <property type="entry name" value="LbH_gamma_CA-like"/>
</dbReference>